<gene>
    <name evidence="1" type="ORF">TPAB3V08_LOCUS12634</name>
</gene>
<proteinExistence type="predicted"/>
<name>A0ABN7PD18_TIMPD</name>
<evidence type="ECO:0008006" key="3">
    <source>
        <dbReference type="Google" id="ProtNLM"/>
    </source>
</evidence>
<organism evidence="1 2">
    <name type="scientific">Timema podura</name>
    <name type="common">Walking stick</name>
    <dbReference type="NCBI Taxonomy" id="61482"/>
    <lineage>
        <taxon>Eukaryota</taxon>
        <taxon>Metazoa</taxon>
        <taxon>Ecdysozoa</taxon>
        <taxon>Arthropoda</taxon>
        <taxon>Hexapoda</taxon>
        <taxon>Insecta</taxon>
        <taxon>Pterygota</taxon>
        <taxon>Neoptera</taxon>
        <taxon>Polyneoptera</taxon>
        <taxon>Phasmatodea</taxon>
        <taxon>Timematodea</taxon>
        <taxon>Timematoidea</taxon>
        <taxon>Timematidae</taxon>
        <taxon>Timema</taxon>
    </lineage>
</organism>
<comment type="caution">
    <text evidence="1">The sequence shown here is derived from an EMBL/GenBank/DDBJ whole genome shotgun (WGS) entry which is preliminary data.</text>
</comment>
<protein>
    <recommendedName>
        <fullName evidence="3">Secreted protein</fullName>
    </recommendedName>
</protein>
<evidence type="ECO:0000313" key="1">
    <source>
        <dbReference type="EMBL" id="CAG2065691.1"/>
    </source>
</evidence>
<dbReference type="Proteomes" id="UP001153148">
    <property type="component" value="Unassembled WGS sequence"/>
</dbReference>
<accession>A0ABN7PD18</accession>
<dbReference type="EMBL" id="CAJPIN010045833">
    <property type="protein sequence ID" value="CAG2065691.1"/>
    <property type="molecule type" value="Genomic_DNA"/>
</dbReference>
<keyword evidence="2" id="KW-1185">Reference proteome</keyword>
<sequence>MNKHVYMPIFVYFPVCPECIANCMVQKVPKTTKIHLIAMRVPLLKKTWSKEGSNLDHYRERRALVIVLILTVSVLQ</sequence>
<reference evidence="1" key="1">
    <citation type="submission" date="2021-03" db="EMBL/GenBank/DDBJ databases">
        <authorList>
            <person name="Tran Van P."/>
        </authorList>
    </citation>
    <scope>NUCLEOTIDE SEQUENCE</scope>
</reference>
<evidence type="ECO:0000313" key="2">
    <source>
        <dbReference type="Proteomes" id="UP001153148"/>
    </source>
</evidence>